<keyword evidence="1" id="KW-0675">Receptor</keyword>
<protein>
    <submittedName>
        <fullName evidence="1">TonB-dependent receptor</fullName>
    </submittedName>
</protein>
<dbReference type="AlphaFoldDB" id="A0A139KPQ4"/>
<dbReference type="EMBL" id="AP022660">
    <property type="protein sequence ID" value="BCA50983.1"/>
    <property type="molecule type" value="Genomic_DNA"/>
</dbReference>
<sequence>MTNSMRYLIFLILAGFTGVTAWGQTSTTARPMAVNDTLTEDSTYALQEVVVRTSPVKRKADRFILSVPPAQNKDGVELLQQAPGVWLSDERISINGSSGTKVFVDNREIKLTGEMLIGYLRSLKSDDIARVEVLPMAGADKDADAQGGAIHIIMRRHTDKGFQGNLSMNASFASSLQSYQPSGSLNYHSGKWDTYGFASGTLVPQNKGDLYVTRDYVAGDKGFSSLTRMKQPSRYGTIRMGTVYTMDSSNSLGVELEYVRRGYIWPSQSYSTLSVGPLDMESQGVYRQKETYNMYTATANYIHKLDKDGSVLKLVTDYISKDLHGRNQYQIFQEIGALNKDTVYRSRSNATYQIATADLSWKQQLHKKSFFQIGMKYTYTGMKDDACYEGLEPDESWKPNVAYGYELDYHENIGALYGTYSLDMKRGSVHIGLRGEYTQTSNETERRTRKYWDWFPHIDGNFYFDEIHKWMLIGQYGRYIERPTFSALNPNRIQTSEYSYLIGNPMLRPTYINKFSITLVYNFRYTLTVGGNLHHDLIRQFGKEDAENSDISYVINENHNRENHWFVAITAPWQPLNWLNLNASFIGVRQDIRMYREDDYFGHFLYFANANATVLLPSDYSLEAQYNGVSRLYSGNSGIDPRHTFNLHLRKKWKDGRCVATLGVDNIFNRYNSYFSNVPSYSSQNRFELASSGRLMKLTFTWNFNHGKKSGAVTVEKKSASERSRIEGK</sequence>
<organism evidence="1 2">
    <name type="scientific">Bacteroides thetaiotaomicron</name>
    <dbReference type="NCBI Taxonomy" id="818"/>
    <lineage>
        <taxon>Bacteria</taxon>
        <taxon>Pseudomonadati</taxon>
        <taxon>Bacteroidota</taxon>
        <taxon>Bacteroidia</taxon>
        <taxon>Bacteroidales</taxon>
        <taxon>Bacteroidaceae</taxon>
        <taxon>Bacteroides</taxon>
    </lineage>
</organism>
<accession>A0A139KPQ4</accession>
<name>A0A139KPQ4_BACT4</name>
<dbReference type="InterPro" id="IPR041700">
    <property type="entry name" value="OMP_b-brl_3"/>
</dbReference>
<proteinExistence type="predicted"/>
<reference evidence="1 2" key="1">
    <citation type="submission" date="2020-02" db="EMBL/GenBank/DDBJ databases">
        <title>Whole-genome sequencing and comparative analysis of the genomes of Bacteroides thetaiotaomicron and Escherichia coli isolated from a healthy resident in Vietnam.</title>
        <authorList>
            <person name="Mohsin M."/>
            <person name="Tanaka K."/>
            <person name="Kawahara R."/>
            <person name="Kondo S."/>
            <person name="Noguchi H."/>
            <person name="Motooka D."/>
            <person name="Nakamura S."/>
            <person name="Khong D.T."/>
            <person name="Nguyen T.N."/>
            <person name="Tran H.T."/>
            <person name="Yamamoto Y."/>
        </authorList>
    </citation>
    <scope>NUCLEOTIDE SEQUENCE [LARGE SCALE GENOMIC DNA]</scope>
    <source>
        <strain evidence="1 2">F9-2</strain>
    </source>
</reference>
<gene>
    <name evidence="1" type="ORF">BatF92_29250</name>
</gene>
<evidence type="ECO:0000313" key="1">
    <source>
        <dbReference type="EMBL" id="BCA50983.1"/>
    </source>
</evidence>
<dbReference type="Proteomes" id="UP000500882">
    <property type="component" value="Chromosome"/>
</dbReference>
<dbReference type="SUPFAM" id="SSF56935">
    <property type="entry name" value="Porins"/>
    <property type="match status" value="1"/>
</dbReference>
<dbReference type="Pfam" id="PF14905">
    <property type="entry name" value="OMP_b-brl_3"/>
    <property type="match status" value="1"/>
</dbReference>
<dbReference type="InterPro" id="IPR037066">
    <property type="entry name" value="Plug_dom_sf"/>
</dbReference>
<evidence type="ECO:0000313" key="2">
    <source>
        <dbReference type="Proteomes" id="UP000500882"/>
    </source>
</evidence>
<dbReference type="Gene3D" id="2.170.130.10">
    <property type="entry name" value="TonB-dependent receptor, plug domain"/>
    <property type="match status" value="1"/>
</dbReference>